<evidence type="ECO:0000256" key="1">
    <source>
        <dbReference type="SAM" id="Phobius"/>
    </source>
</evidence>
<keyword evidence="1" id="KW-0812">Transmembrane</keyword>
<keyword evidence="3" id="KW-1185">Reference proteome</keyword>
<name>A0A0C9Z0E5_9AGAM</name>
<proteinExistence type="predicted"/>
<reference evidence="2 3" key="1">
    <citation type="submission" date="2014-04" db="EMBL/GenBank/DDBJ databases">
        <authorList>
            <consortium name="DOE Joint Genome Institute"/>
            <person name="Kuo A."/>
            <person name="Kohler A."/>
            <person name="Costa M.D."/>
            <person name="Nagy L.G."/>
            <person name="Floudas D."/>
            <person name="Copeland A."/>
            <person name="Barry K.W."/>
            <person name="Cichocki N."/>
            <person name="Veneault-Fourrey C."/>
            <person name="LaButti K."/>
            <person name="Lindquist E.A."/>
            <person name="Lipzen A."/>
            <person name="Lundell T."/>
            <person name="Morin E."/>
            <person name="Murat C."/>
            <person name="Sun H."/>
            <person name="Tunlid A."/>
            <person name="Henrissat B."/>
            <person name="Grigoriev I.V."/>
            <person name="Hibbett D.S."/>
            <person name="Martin F."/>
            <person name="Nordberg H.P."/>
            <person name="Cantor M.N."/>
            <person name="Hua S.X."/>
        </authorList>
    </citation>
    <scope>NUCLEOTIDE SEQUENCE [LARGE SCALE GENOMIC DNA]</scope>
    <source>
        <strain evidence="2 3">441</strain>
    </source>
</reference>
<keyword evidence="1" id="KW-0472">Membrane</keyword>
<evidence type="ECO:0000313" key="3">
    <source>
        <dbReference type="Proteomes" id="UP000054018"/>
    </source>
</evidence>
<evidence type="ECO:0000313" key="2">
    <source>
        <dbReference type="EMBL" id="KIK30925.1"/>
    </source>
</evidence>
<keyword evidence="1" id="KW-1133">Transmembrane helix</keyword>
<reference evidence="3" key="2">
    <citation type="submission" date="2015-01" db="EMBL/GenBank/DDBJ databases">
        <title>Evolutionary Origins and Diversification of the Mycorrhizal Mutualists.</title>
        <authorList>
            <consortium name="DOE Joint Genome Institute"/>
            <consortium name="Mycorrhizal Genomics Consortium"/>
            <person name="Kohler A."/>
            <person name="Kuo A."/>
            <person name="Nagy L.G."/>
            <person name="Floudas D."/>
            <person name="Copeland A."/>
            <person name="Barry K.W."/>
            <person name="Cichocki N."/>
            <person name="Veneault-Fourrey C."/>
            <person name="LaButti K."/>
            <person name="Lindquist E.A."/>
            <person name="Lipzen A."/>
            <person name="Lundell T."/>
            <person name="Morin E."/>
            <person name="Murat C."/>
            <person name="Riley R."/>
            <person name="Ohm R."/>
            <person name="Sun H."/>
            <person name="Tunlid A."/>
            <person name="Henrissat B."/>
            <person name="Grigoriev I.V."/>
            <person name="Hibbett D.S."/>
            <person name="Martin F."/>
        </authorList>
    </citation>
    <scope>NUCLEOTIDE SEQUENCE [LARGE SCALE GENOMIC DNA]</scope>
    <source>
        <strain evidence="3">441</strain>
    </source>
</reference>
<dbReference type="HOGENOM" id="CLU_2498691_0_0_1"/>
<dbReference type="Proteomes" id="UP000054018">
    <property type="component" value="Unassembled WGS sequence"/>
</dbReference>
<feature type="transmembrane region" description="Helical" evidence="1">
    <location>
        <begin position="64"/>
        <end position="83"/>
    </location>
</feature>
<dbReference type="AlphaFoldDB" id="A0A0C9Z0E5"/>
<organism evidence="2 3">
    <name type="scientific">Pisolithus microcarpus 441</name>
    <dbReference type="NCBI Taxonomy" id="765257"/>
    <lineage>
        <taxon>Eukaryota</taxon>
        <taxon>Fungi</taxon>
        <taxon>Dikarya</taxon>
        <taxon>Basidiomycota</taxon>
        <taxon>Agaricomycotina</taxon>
        <taxon>Agaricomycetes</taxon>
        <taxon>Agaricomycetidae</taxon>
        <taxon>Boletales</taxon>
        <taxon>Sclerodermatineae</taxon>
        <taxon>Pisolithaceae</taxon>
        <taxon>Pisolithus</taxon>
    </lineage>
</organism>
<sequence length="86" mass="9706">MQCTCRQPKERPRLLLSSDTIGNFAIPALQISMVEQQVAVQHLEKKVECLNHELTDSMDCLKRVSAVALIPLHLTLGLLYFIFVTP</sequence>
<gene>
    <name evidence="2" type="ORF">PISMIDRAFT_669855</name>
</gene>
<dbReference type="EMBL" id="KN833685">
    <property type="protein sequence ID" value="KIK30925.1"/>
    <property type="molecule type" value="Genomic_DNA"/>
</dbReference>
<accession>A0A0C9Z0E5</accession>
<protein>
    <submittedName>
        <fullName evidence="2">Unplaced genomic scaffold scaffold_1, whole genome shotgun sequence</fullName>
    </submittedName>
</protein>